<keyword evidence="9 16" id="KW-1133">Transmembrane helix</keyword>
<comment type="subcellular location">
    <subcellularLocation>
        <location evidence="14">Cell membrane</location>
        <topology evidence="14">Multi-pass membrane protein</topology>
    </subcellularLocation>
    <subcellularLocation>
        <location evidence="1">Membrane</location>
        <topology evidence="1">Multi-pass membrane protein</topology>
    </subcellularLocation>
</comment>
<dbReference type="GO" id="GO:0005507">
    <property type="term" value="F:copper ion binding"/>
    <property type="evidence" value="ECO:0007669"/>
    <property type="project" value="InterPro"/>
</dbReference>
<evidence type="ECO:0000256" key="6">
    <source>
        <dbReference type="ARBA" id="ARBA00022723"/>
    </source>
</evidence>
<protein>
    <recommendedName>
        <fullName evidence="15">Cytochrome c oxidase subunit 2</fullName>
        <ecNumber evidence="15">7.1.1.9</ecNumber>
    </recommendedName>
</protein>
<comment type="similarity">
    <text evidence="2 14">Belongs to the cytochrome c oxidase subunit 2 family.</text>
</comment>
<evidence type="ECO:0000256" key="11">
    <source>
        <dbReference type="ARBA" id="ARBA00023136"/>
    </source>
</evidence>
<dbReference type="PROSITE" id="PS50999">
    <property type="entry name" value="COX2_TM"/>
    <property type="match status" value="1"/>
</dbReference>
<evidence type="ECO:0000256" key="14">
    <source>
        <dbReference type="RuleBase" id="RU000456"/>
    </source>
</evidence>
<keyword evidence="8 14" id="KW-0249">Electron transport</keyword>
<keyword evidence="7" id="KW-1278">Translocase</keyword>
<evidence type="ECO:0000256" key="2">
    <source>
        <dbReference type="ARBA" id="ARBA00007866"/>
    </source>
</evidence>
<evidence type="ECO:0000256" key="1">
    <source>
        <dbReference type="ARBA" id="ARBA00004141"/>
    </source>
</evidence>
<evidence type="ECO:0000256" key="9">
    <source>
        <dbReference type="ARBA" id="ARBA00022989"/>
    </source>
</evidence>
<comment type="catalytic activity">
    <reaction evidence="13 15">
        <text>4 Fe(II)-[cytochrome c] + O2 + 8 H(+)(in) = 4 Fe(III)-[cytochrome c] + 2 H2O + 4 H(+)(out)</text>
        <dbReference type="Rhea" id="RHEA:11436"/>
        <dbReference type="Rhea" id="RHEA-COMP:10350"/>
        <dbReference type="Rhea" id="RHEA-COMP:14399"/>
        <dbReference type="ChEBI" id="CHEBI:15377"/>
        <dbReference type="ChEBI" id="CHEBI:15378"/>
        <dbReference type="ChEBI" id="CHEBI:15379"/>
        <dbReference type="ChEBI" id="CHEBI:29033"/>
        <dbReference type="ChEBI" id="CHEBI:29034"/>
        <dbReference type="EC" id="7.1.1.9"/>
    </reaction>
</comment>
<dbReference type="PROSITE" id="PS50857">
    <property type="entry name" value="COX2_CUA"/>
    <property type="match status" value="1"/>
</dbReference>
<dbReference type="AlphaFoldDB" id="A0A7W9CV04"/>
<evidence type="ECO:0000256" key="17">
    <source>
        <dbReference type="SAM" id="SignalP"/>
    </source>
</evidence>
<evidence type="ECO:0000256" key="8">
    <source>
        <dbReference type="ARBA" id="ARBA00022982"/>
    </source>
</evidence>
<evidence type="ECO:0000256" key="16">
    <source>
        <dbReference type="SAM" id="Phobius"/>
    </source>
</evidence>
<dbReference type="PANTHER" id="PTHR22888">
    <property type="entry name" value="CYTOCHROME C OXIDASE, SUBUNIT II"/>
    <property type="match status" value="1"/>
</dbReference>
<proteinExistence type="inferred from homology"/>
<dbReference type="NCBIfam" id="TIGR02866">
    <property type="entry name" value="CoxB"/>
    <property type="match status" value="1"/>
</dbReference>
<evidence type="ECO:0000256" key="13">
    <source>
        <dbReference type="ARBA" id="ARBA00047816"/>
    </source>
</evidence>
<dbReference type="Gene3D" id="1.10.287.90">
    <property type="match status" value="1"/>
</dbReference>
<feature type="domain" description="Cytochrome oxidase subunit II copper A binding" evidence="18">
    <location>
        <begin position="135"/>
        <end position="274"/>
    </location>
</feature>
<dbReference type="GO" id="GO:0005886">
    <property type="term" value="C:plasma membrane"/>
    <property type="evidence" value="ECO:0007669"/>
    <property type="project" value="UniProtKB-SubCell"/>
</dbReference>
<evidence type="ECO:0000256" key="10">
    <source>
        <dbReference type="ARBA" id="ARBA00023008"/>
    </source>
</evidence>
<feature type="signal peptide" evidence="17">
    <location>
        <begin position="1"/>
        <end position="27"/>
    </location>
</feature>
<evidence type="ECO:0000256" key="5">
    <source>
        <dbReference type="ARBA" id="ARBA00022692"/>
    </source>
</evidence>
<comment type="cofactor">
    <cofactor evidence="15">
        <name>Cu cation</name>
        <dbReference type="ChEBI" id="CHEBI:23378"/>
    </cofactor>
    <text evidence="15">Binds a copper A center.</text>
</comment>
<feature type="transmembrane region" description="Helical" evidence="16">
    <location>
        <begin position="51"/>
        <end position="75"/>
    </location>
</feature>
<evidence type="ECO:0000313" key="20">
    <source>
        <dbReference type="EMBL" id="MBB5752058.1"/>
    </source>
</evidence>
<keyword evidence="17" id="KW-0732">Signal</keyword>
<dbReference type="InterPro" id="IPR014222">
    <property type="entry name" value="Cyt_c_oxidase_su2"/>
</dbReference>
<dbReference type="PANTHER" id="PTHR22888:SF9">
    <property type="entry name" value="CYTOCHROME C OXIDASE SUBUNIT 2"/>
    <property type="match status" value="1"/>
</dbReference>
<dbReference type="GO" id="GO:0004129">
    <property type="term" value="F:cytochrome-c oxidase activity"/>
    <property type="evidence" value="ECO:0007669"/>
    <property type="project" value="UniProtKB-EC"/>
</dbReference>
<dbReference type="SUPFAM" id="SSF81464">
    <property type="entry name" value="Cytochrome c oxidase subunit II-like, transmembrane region"/>
    <property type="match status" value="1"/>
</dbReference>
<keyword evidence="4 14" id="KW-0679">Respiratory chain</keyword>
<dbReference type="Proteomes" id="UP000523821">
    <property type="component" value="Unassembled WGS sequence"/>
</dbReference>
<evidence type="ECO:0000256" key="15">
    <source>
        <dbReference type="RuleBase" id="RU004024"/>
    </source>
</evidence>
<keyword evidence="11 16" id="KW-0472">Membrane</keyword>
<gene>
    <name evidence="20" type="ORF">GGQ63_001110</name>
</gene>
<feature type="chain" id="PRO_5031032887" description="Cytochrome c oxidase subunit 2" evidence="17">
    <location>
        <begin position="28"/>
        <end position="303"/>
    </location>
</feature>
<dbReference type="EMBL" id="JACHOO010000002">
    <property type="protein sequence ID" value="MBB5752058.1"/>
    <property type="molecule type" value="Genomic_DNA"/>
</dbReference>
<dbReference type="SUPFAM" id="SSF49503">
    <property type="entry name" value="Cupredoxins"/>
    <property type="match status" value="1"/>
</dbReference>
<keyword evidence="3 14" id="KW-0813">Transport</keyword>
<reference evidence="20 21" key="1">
    <citation type="submission" date="2020-08" db="EMBL/GenBank/DDBJ databases">
        <title>Genomic Encyclopedia of Type Strains, Phase IV (KMG-IV): sequencing the most valuable type-strain genomes for metagenomic binning, comparative biology and taxonomic classification.</title>
        <authorList>
            <person name="Goeker M."/>
        </authorList>
    </citation>
    <scope>NUCLEOTIDE SEQUENCE [LARGE SCALE GENOMIC DNA]</scope>
    <source>
        <strain evidence="20 21">DSM 16268</strain>
    </source>
</reference>
<keyword evidence="6 15" id="KW-0479">Metal-binding</keyword>
<evidence type="ECO:0000259" key="19">
    <source>
        <dbReference type="PROSITE" id="PS50999"/>
    </source>
</evidence>
<dbReference type="InterPro" id="IPR036257">
    <property type="entry name" value="Cyt_c_oxidase_su2_TM_sf"/>
</dbReference>
<keyword evidence="21" id="KW-1185">Reference proteome</keyword>
<evidence type="ECO:0000256" key="3">
    <source>
        <dbReference type="ARBA" id="ARBA00022448"/>
    </source>
</evidence>
<dbReference type="InterPro" id="IPR045187">
    <property type="entry name" value="CcO_II"/>
</dbReference>
<organism evidence="20 21">
    <name type="scientific">Prosthecomicrobium pneumaticum</name>
    <dbReference type="NCBI Taxonomy" id="81895"/>
    <lineage>
        <taxon>Bacteria</taxon>
        <taxon>Pseudomonadati</taxon>
        <taxon>Pseudomonadota</taxon>
        <taxon>Alphaproteobacteria</taxon>
        <taxon>Hyphomicrobiales</taxon>
        <taxon>Kaistiaceae</taxon>
        <taxon>Prosthecomicrobium</taxon>
    </lineage>
</organism>
<evidence type="ECO:0000256" key="4">
    <source>
        <dbReference type="ARBA" id="ARBA00022660"/>
    </source>
</evidence>
<sequence>MAKAIAHFSGKLAAVGALTMLPAAAWADQPRQWEVWHQEAASPIMARIESFNAGLTLTMAAVVVFVLALLLYVMVRFNARANPTPSRTSHNTLIEVVWTVAPILILIGIAVPSFSLLFAQEDPARIIPGFDPAKDRVVHLKATGYQWYWGYEYAPTQEGAEPVSFESRMLSDADRTDPATQPRLLAVDNQVVLPVGVVVDLQVIGADVIHSFAMPAFGVKIDAIPGRLNSAWFRADREGVYYGQCSELCGRDHAFMPIAIRIVPQAQYDAWLAAAQTDLKSAYQLLADMKTEDGAKAVDVAAR</sequence>
<evidence type="ECO:0000256" key="12">
    <source>
        <dbReference type="ARBA" id="ARBA00024688"/>
    </source>
</evidence>
<evidence type="ECO:0000256" key="7">
    <source>
        <dbReference type="ARBA" id="ARBA00022967"/>
    </source>
</evidence>
<name>A0A7W9CV04_9HYPH</name>
<dbReference type="PRINTS" id="PR01166">
    <property type="entry name" value="CYCOXIDASEII"/>
</dbReference>
<evidence type="ECO:0000313" key="21">
    <source>
        <dbReference type="Proteomes" id="UP000523821"/>
    </source>
</evidence>
<dbReference type="InterPro" id="IPR001505">
    <property type="entry name" value="Copper_CuA"/>
</dbReference>
<feature type="domain" description="Cytochrome oxidase subunit II transmembrane region profile" evidence="19">
    <location>
        <begin position="29"/>
        <end position="124"/>
    </location>
</feature>
<dbReference type="EC" id="7.1.1.9" evidence="15"/>
<dbReference type="InterPro" id="IPR011759">
    <property type="entry name" value="Cyt_c_oxidase_su2_TM_dom"/>
</dbReference>
<comment type="caution">
    <text evidence="20">The sequence shown here is derived from an EMBL/GenBank/DDBJ whole genome shotgun (WGS) entry which is preliminary data.</text>
</comment>
<dbReference type="GO" id="GO:0016491">
    <property type="term" value="F:oxidoreductase activity"/>
    <property type="evidence" value="ECO:0007669"/>
    <property type="project" value="InterPro"/>
</dbReference>
<dbReference type="InterPro" id="IPR008972">
    <property type="entry name" value="Cupredoxin"/>
</dbReference>
<dbReference type="Pfam" id="PF00116">
    <property type="entry name" value="COX2"/>
    <property type="match status" value="1"/>
</dbReference>
<dbReference type="InterPro" id="IPR002429">
    <property type="entry name" value="CcO_II-like_C"/>
</dbReference>
<dbReference type="GO" id="GO:0042773">
    <property type="term" value="P:ATP synthesis coupled electron transport"/>
    <property type="evidence" value="ECO:0007669"/>
    <property type="project" value="TreeGrafter"/>
</dbReference>
<keyword evidence="10 15" id="KW-0186">Copper</keyword>
<dbReference type="Gene3D" id="2.60.40.420">
    <property type="entry name" value="Cupredoxins - blue copper proteins"/>
    <property type="match status" value="1"/>
</dbReference>
<evidence type="ECO:0000259" key="18">
    <source>
        <dbReference type="PROSITE" id="PS50857"/>
    </source>
</evidence>
<dbReference type="PROSITE" id="PS00078">
    <property type="entry name" value="COX2"/>
    <property type="match status" value="1"/>
</dbReference>
<accession>A0A7W9CV04</accession>
<dbReference type="Pfam" id="PF02790">
    <property type="entry name" value="COX2_TM"/>
    <property type="match status" value="1"/>
</dbReference>
<comment type="function">
    <text evidence="12 15">Subunits I and II form the functional core of the enzyme complex. Electrons originating in cytochrome c are transferred via heme a and Cu(A) to the binuclear center formed by heme a3 and Cu(B).</text>
</comment>
<keyword evidence="5 14" id="KW-0812">Transmembrane</keyword>
<feature type="transmembrane region" description="Helical" evidence="16">
    <location>
        <begin position="96"/>
        <end position="118"/>
    </location>
</feature>